<reference evidence="2" key="1">
    <citation type="submission" date="2022-11" db="UniProtKB">
        <authorList>
            <consortium name="WormBaseParasite"/>
        </authorList>
    </citation>
    <scope>IDENTIFICATION</scope>
</reference>
<protein>
    <submittedName>
        <fullName evidence="2">PH domain-containing protein</fullName>
    </submittedName>
</protein>
<organism evidence="1 2">
    <name type="scientific">Panagrolaimus sp. ES5</name>
    <dbReference type="NCBI Taxonomy" id="591445"/>
    <lineage>
        <taxon>Eukaryota</taxon>
        <taxon>Metazoa</taxon>
        <taxon>Ecdysozoa</taxon>
        <taxon>Nematoda</taxon>
        <taxon>Chromadorea</taxon>
        <taxon>Rhabditida</taxon>
        <taxon>Tylenchina</taxon>
        <taxon>Panagrolaimomorpha</taxon>
        <taxon>Panagrolaimoidea</taxon>
        <taxon>Panagrolaimidae</taxon>
        <taxon>Panagrolaimus</taxon>
    </lineage>
</organism>
<accession>A0AC34G610</accession>
<dbReference type="Proteomes" id="UP000887579">
    <property type="component" value="Unplaced"/>
</dbReference>
<name>A0AC34G610_9BILA</name>
<evidence type="ECO:0000313" key="1">
    <source>
        <dbReference type="Proteomes" id="UP000887579"/>
    </source>
</evidence>
<evidence type="ECO:0000313" key="2">
    <source>
        <dbReference type="WBParaSite" id="ES5_v2.g25030.t1"/>
    </source>
</evidence>
<dbReference type="WBParaSite" id="ES5_v2.g25030.t1">
    <property type="protein sequence ID" value="ES5_v2.g25030.t1"/>
    <property type="gene ID" value="ES5_v2.g25030"/>
</dbReference>
<proteinExistence type="predicted"/>
<sequence length="397" mass="46374">MKSLYLKIKSVKGDNEKWIKALMEAEDQQFVEDNVEHQLGQDLTNKKLWKLYLEYLNLNNQKKLLQTYSKYCRFFITDADMLEEYRKTAVGSQQKVFVPWKNPFNFEEFDENFFAEEILPNKLFPVFQKPPLKHHFNPKNALPQRFPFKPTLMHYILKTADANILQNLFKSCKYFYLSNPVTIIFKLKPYHGPANGIQIREQSINLQICSTIPAWLGKLFISTILDLSSNMFNNFLPRLYRCTAKYVSLSQLNLSDKEMDILIGHGNVVDLHLWEIKDENDKFLILENVLKMVPKIINLVVNCVRCTTKTAEILCQLPFKNKMENFGLTDVQDTALEPKDFAKFITKNFCSKGEAIFEFSYFDGRAAYSKNFREAVNAGIDESWNGKESDKPTFKFT</sequence>